<organism evidence="7 8">
    <name type="scientific">Dendryphion nanum</name>
    <dbReference type="NCBI Taxonomy" id="256645"/>
    <lineage>
        <taxon>Eukaryota</taxon>
        <taxon>Fungi</taxon>
        <taxon>Dikarya</taxon>
        <taxon>Ascomycota</taxon>
        <taxon>Pezizomycotina</taxon>
        <taxon>Dothideomycetes</taxon>
        <taxon>Pleosporomycetidae</taxon>
        <taxon>Pleosporales</taxon>
        <taxon>Torulaceae</taxon>
        <taxon>Dendryphion</taxon>
    </lineage>
</organism>
<evidence type="ECO:0000256" key="2">
    <source>
        <dbReference type="ARBA" id="ARBA00010687"/>
    </source>
</evidence>
<evidence type="ECO:0000256" key="6">
    <source>
        <dbReference type="RuleBase" id="RU361192"/>
    </source>
</evidence>
<evidence type="ECO:0000313" key="8">
    <source>
        <dbReference type="Proteomes" id="UP000700596"/>
    </source>
</evidence>
<dbReference type="GO" id="GO:0031218">
    <property type="term" value="F:arabinogalactan endo-1,4-beta-galactosidase activity"/>
    <property type="evidence" value="ECO:0007669"/>
    <property type="project" value="UniProtKB-EC"/>
</dbReference>
<evidence type="ECO:0000256" key="4">
    <source>
        <dbReference type="ARBA" id="ARBA00022801"/>
    </source>
</evidence>
<proteinExistence type="inferred from homology"/>
<gene>
    <name evidence="7" type="ORF">B0J11DRAFT_520017</name>
</gene>
<comment type="caution">
    <text evidence="7">The sequence shown here is derived from an EMBL/GenBank/DDBJ whole genome shotgun (WGS) entry which is preliminary data.</text>
</comment>
<protein>
    <recommendedName>
        <fullName evidence="3 6">Arabinogalactan endo-beta-1,4-galactanase</fullName>
        <ecNumber evidence="3 6">3.2.1.89</ecNumber>
    </recommendedName>
</protein>
<dbReference type="AlphaFoldDB" id="A0A9P9IZJ4"/>
<evidence type="ECO:0000313" key="7">
    <source>
        <dbReference type="EMBL" id="KAH7136144.1"/>
    </source>
</evidence>
<dbReference type="GO" id="GO:0045490">
    <property type="term" value="P:pectin catabolic process"/>
    <property type="evidence" value="ECO:0007669"/>
    <property type="project" value="TreeGrafter"/>
</dbReference>
<dbReference type="OrthoDB" id="110914at2759"/>
<evidence type="ECO:0000256" key="1">
    <source>
        <dbReference type="ARBA" id="ARBA00001695"/>
    </source>
</evidence>
<reference evidence="7" key="1">
    <citation type="journal article" date="2021" name="Nat. Commun.">
        <title>Genetic determinants of endophytism in the Arabidopsis root mycobiome.</title>
        <authorList>
            <person name="Mesny F."/>
            <person name="Miyauchi S."/>
            <person name="Thiergart T."/>
            <person name="Pickel B."/>
            <person name="Atanasova L."/>
            <person name="Karlsson M."/>
            <person name="Huettel B."/>
            <person name="Barry K.W."/>
            <person name="Haridas S."/>
            <person name="Chen C."/>
            <person name="Bauer D."/>
            <person name="Andreopoulos W."/>
            <person name="Pangilinan J."/>
            <person name="LaButti K."/>
            <person name="Riley R."/>
            <person name="Lipzen A."/>
            <person name="Clum A."/>
            <person name="Drula E."/>
            <person name="Henrissat B."/>
            <person name="Kohler A."/>
            <person name="Grigoriev I.V."/>
            <person name="Martin F.M."/>
            <person name="Hacquard S."/>
        </authorList>
    </citation>
    <scope>NUCLEOTIDE SEQUENCE</scope>
    <source>
        <strain evidence="7">MPI-CAGE-CH-0243</strain>
    </source>
</reference>
<dbReference type="PANTHER" id="PTHR34983">
    <property type="entry name" value="ARABINOGALACTAN ENDO-BETA-1,4-GALACTANASE A"/>
    <property type="match status" value="1"/>
</dbReference>
<keyword evidence="5 6" id="KW-0326">Glycosidase</keyword>
<sequence length="357" mass="39381">MRVRYALSLLLATPILAALPLKGVDWTSLLIEERAGKTYKSASGQTQPLETILKNAGVNTVRQRIWVNPSNGDYNLDYNLKLAQRAKAAGLKIYLDFHYSDNWADPGKQVVPAAWKSLNREALIKQIYDYTKSVLDAFQRNNIPLAIVSIGNEITPGLLFPIGQLSSKPDGPRNVAALLKSASRAIKESSLSPKPKIMIHLDNGWKWETQQWWYDTVLGSGGGLTAADYDIQGVSYYPFYDTAASLSALGSSLQNMVRKYGKEVQVVETNWPTYCPNPSHAFPSDVKSIPLSVEGQKTWMREIAKRVEQAGNGKGTGLFYWEPAWISNSGLGSSCGWNLMVDDQGKDMGSLGVFGEI</sequence>
<name>A0A9P9IZJ4_9PLEO</name>
<feature type="signal peptide" evidence="6">
    <location>
        <begin position="1"/>
        <end position="17"/>
    </location>
</feature>
<dbReference type="GO" id="GO:0015926">
    <property type="term" value="F:glucosidase activity"/>
    <property type="evidence" value="ECO:0007669"/>
    <property type="project" value="InterPro"/>
</dbReference>
<dbReference type="EMBL" id="JAGMWT010000002">
    <property type="protein sequence ID" value="KAH7136144.1"/>
    <property type="molecule type" value="Genomic_DNA"/>
</dbReference>
<dbReference type="Gene3D" id="3.20.20.80">
    <property type="entry name" value="Glycosidases"/>
    <property type="match status" value="1"/>
</dbReference>
<keyword evidence="6" id="KW-0732">Signal</keyword>
<feature type="chain" id="PRO_5040534354" description="Arabinogalactan endo-beta-1,4-galactanase" evidence="6">
    <location>
        <begin position="18"/>
        <end position="357"/>
    </location>
</feature>
<accession>A0A9P9IZJ4</accession>
<dbReference type="EC" id="3.2.1.89" evidence="3 6"/>
<dbReference type="Pfam" id="PF07745">
    <property type="entry name" value="Glyco_hydro_53"/>
    <property type="match status" value="1"/>
</dbReference>
<dbReference type="PANTHER" id="PTHR34983:SF1">
    <property type="entry name" value="ARABINOGALACTAN ENDO-BETA-1,4-GALACTANASE A"/>
    <property type="match status" value="1"/>
</dbReference>
<evidence type="ECO:0000256" key="3">
    <source>
        <dbReference type="ARBA" id="ARBA00012556"/>
    </source>
</evidence>
<comment type="similarity">
    <text evidence="2 6">Belongs to the glycosyl hydrolase 53 family.</text>
</comment>
<dbReference type="InterPro" id="IPR017853">
    <property type="entry name" value="GH"/>
</dbReference>
<dbReference type="FunFam" id="3.20.20.80:FF:000077">
    <property type="entry name" value="Arabinogalactan endo-beta-1,4-galactanase"/>
    <property type="match status" value="1"/>
</dbReference>
<keyword evidence="8" id="KW-1185">Reference proteome</keyword>
<evidence type="ECO:0000256" key="5">
    <source>
        <dbReference type="ARBA" id="ARBA00023295"/>
    </source>
</evidence>
<comment type="catalytic activity">
    <reaction evidence="1 6">
        <text>The enzyme specifically hydrolyzes (1-&gt;4)-beta-D-galactosidic linkages in type I arabinogalactans.</text>
        <dbReference type="EC" id="3.2.1.89"/>
    </reaction>
</comment>
<keyword evidence="4 6" id="KW-0378">Hydrolase</keyword>
<dbReference type="SUPFAM" id="SSF51445">
    <property type="entry name" value="(Trans)glycosidases"/>
    <property type="match status" value="1"/>
</dbReference>
<dbReference type="Proteomes" id="UP000700596">
    <property type="component" value="Unassembled WGS sequence"/>
</dbReference>
<dbReference type="InterPro" id="IPR011683">
    <property type="entry name" value="Glyco_hydro_53"/>
</dbReference>